<gene>
    <name evidence="4" type="ORF">EDD29_5457</name>
</gene>
<feature type="domain" description="AB hydrolase-1" evidence="3">
    <location>
        <begin position="49"/>
        <end position="268"/>
    </location>
</feature>
<dbReference type="OrthoDB" id="9799612at2"/>
<evidence type="ECO:0000256" key="1">
    <source>
        <dbReference type="ARBA" id="ARBA00022801"/>
    </source>
</evidence>
<evidence type="ECO:0000313" key="5">
    <source>
        <dbReference type="Proteomes" id="UP000272400"/>
    </source>
</evidence>
<dbReference type="SUPFAM" id="SSF47336">
    <property type="entry name" value="ACP-like"/>
    <property type="match status" value="1"/>
</dbReference>
<dbReference type="RefSeq" id="WP_123667048.1">
    <property type="nucleotide sequence ID" value="NZ_RJKE01000001.1"/>
</dbReference>
<dbReference type="SUPFAM" id="SSF53474">
    <property type="entry name" value="alpha/beta-Hydrolases"/>
    <property type="match status" value="1"/>
</dbReference>
<sequence>MADEPMELELRYRDLAPLRTGDGRETYYEINGTAGPHVTVVNNFFLTAPMWRNYTGRLAERNRVVTYDLRNQGASTADPGVIAWTDHVADLGAVLSAAGADRTYLVGTSISALICRDYALAHPDRVAGLILAGPVCTPSGGLRRRAITRSWANSMEHGGTAALWDHLYSMVFGEPMMRALGTAGYLGLREAFTALHAADLVAPNLRSSLDASDDPALLGELTCPVLVIAGEEDPLWSPGALAETEQLIKDVRTIWLSGIGHLPYMEAPEVFERDVQEFIDSVEARGERGTVPVLRRLLRAVAPGAADLADPDLDTAALASLGLDSWGYVALLSSIERELGVAWDPDVPMSALGSLAAIAGHLGERP</sequence>
<dbReference type="Proteomes" id="UP000272400">
    <property type="component" value="Unassembled WGS sequence"/>
</dbReference>
<proteinExistence type="predicted"/>
<dbReference type="GO" id="GO:0016020">
    <property type="term" value="C:membrane"/>
    <property type="evidence" value="ECO:0007669"/>
    <property type="project" value="TreeGrafter"/>
</dbReference>
<evidence type="ECO:0000259" key="3">
    <source>
        <dbReference type="Pfam" id="PF00561"/>
    </source>
</evidence>
<dbReference type="Gene3D" id="3.40.50.1820">
    <property type="entry name" value="alpha/beta hydrolase"/>
    <property type="match status" value="1"/>
</dbReference>
<name>A0A3N1D2Q3_9ACTN</name>
<dbReference type="InterPro" id="IPR029058">
    <property type="entry name" value="AB_hydrolase_fold"/>
</dbReference>
<dbReference type="Gene3D" id="1.10.1200.10">
    <property type="entry name" value="ACP-like"/>
    <property type="match status" value="1"/>
</dbReference>
<dbReference type="EMBL" id="RJKE01000001">
    <property type="protein sequence ID" value="ROO87814.1"/>
    <property type="molecule type" value="Genomic_DNA"/>
</dbReference>
<dbReference type="InterPro" id="IPR000639">
    <property type="entry name" value="Epox_hydrolase-like"/>
</dbReference>
<reference evidence="4 5" key="1">
    <citation type="submission" date="2018-11" db="EMBL/GenBank/DDBJ databases">
        <title>Sequencing the genomes of 1000 actinobacteria strains.</title>
        <authorList>
            <person name="Klenk H.-P."/>
        </authorList>
    </citation>
    <scope>NUCLEOTIDE SEQUENCE [LARGE SCALE GENOMIC DNA]</scope>
    <source>
        <strain evidence="4 5">DSM 44254</strain>
    </source>
</reference>
<comment type="caution">
    <text evidence="4">The sequence shown here is derived from an EMBL/GenBank/DDBJ whole genome shotgun (WGS) entry which is preliminary data.</text>
</comment>
<dbReference type="Pfam" id="PF00550">
    <property type="entry name" value="PP-binding"/>
    <property type="match status" value="1"/>
</dbReference>
<organism evidence="4 5">
    <name type="scientific">Actinocorallia herbida</name>
    <dbReference type="NCBI Taxonomy" id="58109"/>
    <lineage>
        <taxon>Bacteria</taxon>
        <taxon>Bacillati</taxon>
        <taxon>Actinomycetota</taxon>
        <taxon>Actinomycetes</taxon>
        <taxon>Streptosporangiales</taxon>
        <taxon>Thermomonosporaceae</taxon>
        <taxon>Actinocorallia</taxon>
    </lineage>
</organism>
<dbReference type="InterPro" id="IPR009081">
    <property type="entry name" value="PP-bd_ACP"/>
</dbReference>
<dbReference type="InterPro" id="IPR000073">
    <property type="entry name" value="AB_hydrolase_1"/>
</dbReference>
<protein>
    <submittedName>
        <fullName evidence="4">Pimeloyl-ACP methyl ester carboxylesterase</fullName>
    </submittedName>
</protein>
<dbReference type="PRINTS" id="PR00412">
    <property type="entry name" value="EPOXHYDRLASE"/>
</dbReference>
<keyword evidence="1" id="KW-0378">Hydrolase</keyword>
<keyword evidence="5" id="KW-1185">Reference proteome</keyword>
<dbReference type="InterPro" id="IPR050266">
    <property type="entry name" value="AB_hydrolase_sf"/>
</dbReference>
<evidence type="ECO:0000313" key="4">
    <source>
        <dbReference type="EMBL" id="ROO87814.1"/>
    </source>
</evidence>
<dbReference type="PANTHER" id="PTHR43798:SF31">
    <property type="entry name" value="AB HYDROLASE SUPERFAMILY PROTEIN YCLE"/>
    <property type="match status" value="1"/>
</dbReference>
<accession>A0A3N1D2Q3</accession>
<dbReference type="InterPro" id="IPR036736">
    <property type="entry name" value="ACP-like_sf"/>
</dbReference>
<dbReference type="GO" id="GO:0016787">
    <property type="term" value="F:hydrolase activity"/>
    <property type="evidence" value="ECO:0007669"/>
    <property type="project" value="UniProtKB-KW"/>
</dbReference>
<evidence type="ECO:0000259" key="2">
    <source>
        <dbReference type="Pfam" id="PF00550"/>
    </source>
</evidence>
<dbReference type="AlphaFoldDB" id="A0A3N1D2Q3"/>
<feature type="domain" description="Carrier" evidence="2">
    <location>
        <begin position="298"/>
        <end position="362"/>
    </location>
</feature>
<dbReference type="PANTHER" id="PTHR43798">
    <property type="entry name" value="MONOACYLGLYCEROL LIPASE"/>
    <property type="match status" value="1"/>
</dbReference>
<dbReference type="Pfam" id="PF00561">
    <property type="entry name" value="Abhydrolase_1"/>
    <property type="match status" value="1"/>
</dbReference>